<dbReference type="HOGENOM" id="CLU_081108_0_0_1"/>
<reference evidence="1" key="2">
    <citation type="submission" date="2018-05" db="EMBL/GenBank/DDBJ databases">
        <title>OpunRS2 (Oryza punctata Reference Sequence Version 2).</title>
        <authorList>
            <person name="Zhang J."/>
            <person name="Kudrna D."/>
            <person name="Lee S."/>
            <person name="Talag J."/>
            <person name="Welchert J."/>
            <person name="Wing R.A."/>
        </authorList>
    </citation>
    <scope>NUCLEOTIDE SEQUENCE [LARGE SCALE GENOMIC DNA]</scope>
</reference>
<accession>A0A0E0L9I4</accession>
<dbReference type="Proteomes" id="UP000026962">
    <property type="component" value="Chromosome 6"/>
</dbReference>
<evidence type="ECO:0000313" key="2">
    <source>
        <dbReference type="Proteomes" id="UP000026962"/>
    </source>
</evidence>
<evidence type="ECO:0000313" key="1">
    <source>
        <dbReference type="EnsemblPlants" id="OPUNC06G07620.1"/>
    </source>
</evidence>
<keyword evidence="2" id="KW-1185">Reference proteome</keyword>
<dbReference type="OMA" id="GDEACEG"/>
<protein>
    <submittedName>
        <fullName evidence="1">Uncharacterized protein</fullName>
    </submittedName>
</protein>
<reference evidence="1" key="1">
    <citation type="submission" date="2015-04" db="UniProtKB">
        <authorList>
            <consortium name="EnsemblPlants"/>
        </authorList>
    </citation>
    <scope>IDENTIFICATION</scope>
</reference>
<name>A0A0E0L9I4_ORYPU</name>
<dbReference type="Gramene" id="OPUNC06G07620.1">
    <property type="protein sequence ID" value="OPUNC06G07620.1"/>
    <property type="gene ID" value="OPUNC06G07620"/>
</dbReference>
<sequence length="181" mass="21064">MPNVVITNKSIEDWHRLLDHVILNHDDASINTCHLEFVNYFNCEKHKVNAWIFHVLLVCNVKELKISIRFGDEFNRVIISKHLRKLELNSLKLKDNFVDFISCAFDNFVDFISCAFLEELQMSYCIIPGSWTPLFESMPYLVSIAMIFNNMCMYSNFWDCGDEACEGCYDIGDHKNGSLLC</sequence>
<dbReference type="EnsemblPlants" id="OPUNC06G07620.1">
    <property type="protein sequence ID" value="OPUNC06G07620.1"/>
    <property type="gene ID" value="OPUNC06G07620"/>
</dbReference>
<organism evidence="1">
    <name type="scientific">Oryza punctata</name>
    <name type="common">Red rice</name>
    <dbReference type="NCBI Taxonomy" id="4537"/>
    <lineage>
        <taxon>Eukaryota</taxon>
        <taxon>Viridiplantae</taxon>
        <taxon>Streptophyta</taxon>
        <taxon>Embryophyta</taxon>
        <taxon>Tracheophyta</taxon>
        <taxon>Spermatophyta</taxon>
        <taxon>Magnoliopsida</taxon>
        <taxon>Liliopsida</taxon>
        <taxon>Poales</taxon>
        <taxon>Poaceae</taxon>
        <taxon>BOP clade</taxon>
        <taxon>Oryzoideae</taxon>
        <taxon>Oryzeae</taxon>
        <taxon>Oryzinae</taxon>
        <taxon>Oryza</taxon>
    </lineage>
</organism>
<proteinExistence type="predicted"/>
<dbReference type="SUPFAM" id="SSF52047">
    <property type="entry name" value="RNI-like"/>
    <property type="match status" value="1"/>
</dbReference>
<dbReference type="AlphaFoldDB" id="A0A0E0L9I4"/>